<organism evidence="7 8">
    <name type="scientific">Paraburkholderia acidiphila</name>
    <dbReference type="NCBI Taxonomy" id="2571747"/>
    <lineage>
        <taxon>Bacteria</taxon>
        <taxon>Pseudomonadati</taxon>
        <taxon>Pseudomonadota</taxon>
        <taxon>Betaproteobacteria</taxon>
        <taxon>Burkholderiales</taxon>
        <taxon>Burkholderiaceae</taxon>
        <taxon>Paraburkholderia</taxon>
    </lineage>
</organism>
<evidence type="ECO:0000259" key="5">
    <source>
        <dbReference type="PROSITE" id="PS50111"/>
    </source>
</evidence>
<feature type="domain" description="Methyl-accepting transducer" evidence="5">
    <location>
        <begin position="339"/>
        <end position="568"/>
    </location>
</feature>
<dbReference type="SUPFAM" id="SSF58104">
    <property type="entry name" value="Methyl-accepting chemotaxis protein (MCP) signaling domain"/>
    <property type="match status" value="1"/>
</dbReference>
<feature type="domain" description="HAMP" evidence="6">
    <location>
        <begin position="281"/>
        <end position="334"/>
    </location>
</feature>
<dbReference type="SMART" id="SM00283">
    <property type="entry name" value="MA"/>
    <property type="match status" value="1"/>
</dbReference>
<dbReference type="Gene3D" id="1.10.287.950">
    <property type="entry name" value="Methyl-accepting chemotaxis protein"/>
    <property type="match status" value="1"/>
</dbReference>
<keyword evidence="3" id="KW-0807">Transducer</keyword>
<accession>A0A7Z2G7Y0</accession>
<dbReference type="CDD" id="cd06225">
    <property type="entry name" value="HAMP"/>
    <property type="match status" value="1"/>
</dbReference>
<comment type="similarity">
    <text evidence="2">Belongs to the methyl-accepting chemotaxis (MCP) protein family.</text>
</comment>
<comment type="subcellular location">
    <subcellularLocation>
        <location evidence="1">Membrane</location>
    </subcellularLocation>
</comment>
<dbReference type="PANTHER" id="PTHR43531">
    <property type="entry name" value="PROTEIN ICFG"/>
    <property type="match status" value="1"/>
</dbReference>
<dbReference type="GO" id="GO:0004888">
    <property type="term" value="F:transmembrane signaling receptor activity"/>
    <property type="evidence" value="ECO:0007669"/>
    <property type="project" value="InterPro"/>
</dbReference>
<dbReference type="OrthoDB" id="9763018at2"/>
<evidence type="ECO:0000313" key="7">
    <source>
        <dbReference type="EMBL" id="QGZ56863.1"/>
    </source>
</evidence>
<evidence type="ECO:0000256" key="2">
    <source>
        <dbReference type="ARBA" id="ARBA00029447"/>
    </source>
</evidence>
<gene>
    <name evidence="7" type="ORF">FAZ97_18065</name>
</gene>
<keyword evidence="4" id="KW-1133">Transmembrane helix</keyword>
<dbReference type="InterPro" id="IPR003660">
    <property type="entry name" value="HAMP_dom"/>
</dbReference>
<keyword evidence="8" id="KW-1185">Reference proteome</keyword>
<dbReference type="GO" id="GO:0007165">
    <property type="term" value="P:signal transduction"/>
    <property type="evidence" value="ECO:0007669"/>
    <property type="project" value="UniProtKB-KW"/>
</dbReference>
<evidence type="ECO:0000256" key="3">
    <source>
        <dbReference type="PROSITE-ProRule" id="PRU00284"/>
    </source>
</evidence>
<feature type="transmembrane region" description="Helical" evidence="4">
    <location>
        <begin position="83"/>
        <end position="103"/>
    </location>
</feature>
<dbReference type="SMART" id="SM00304">
    <property type="entry name" value="HAMP"/>
    <property type="match status" value="1"/>
</dbReference>
<dbReference type="InterPro" id="IPR004090">
    <property type="entry name" value="Chemotax_Me-accpt_rcpt"/>
</dbReference>
<dbReference type="FunFam" id="1.10.287.950:FF:000001">
    <property type="entry name" value="Methyl-accepting chemotaxis sensory transducer"/>
    <property type="match status" value="1"/>
</dbReference>
<evidence type="ECO:0000313" key="8">
    <source>
        <dbReference type="Proteomes" id="UP000434209"/>
    </source>
</evidence>
<keyword evidence="4" id="KW-0812">Transmembrane</keyword>
<sequence length="603" mass="64578">MDSHNRALFGRLAGSAKPSMHISTDKAGTLRRETDTDRYLDTSSGSSHGCTARDYHLPYAVQPEPPLAAHGKWNKKMSIKKRLSVFALFFIALLLTCNMYSMYTNQKGTRAMQTLYRTNARAVEILLTIKVDALDATSDFLSLDGLSTAERASALEFASHDLSEIRSLSSEYARIREGIPDQPEDTAFTISLDRFLGTLVDMQTAANARDQSRLALAGARSVAAWDPFASALGTLIKREKAQADQEFLVGLGRFHLQTILLLGVLPASLAIAILGYRHLARSIVEPVLASVRNCEQIATGDLNSPLTGRDTQDELGRLYQSFCTMRNSLIKTVAAVRSGSELIATATGEIAAGNADLSQRTEQQALVLQSAASSIEQVAAQAKNTAANANAAKELFAQTALVAQEGNEAMKQAVHTMNSIASASQKMSEITAAIEGLTSQTNILALNAAVESARAGEHGRGFAVVATEVRSLAQRCAASAREIRSLIEGSNTFVRQGQRLVLNAGTQVEEIIRSVTETRAIIGEIAVAASEQSTGITLASEAVANIDRNTQQNVALVEEASAASASLNEQAAQLLESVGFFHLTLDSHETASPPLTRRMLTAS</sequence>
<dbReference type="PANTHER" id="PTHR43531:SF5">
    <property type="entry name" value="METHYL-ACCEPTING CHEMOTAXIS PROTEIN III"/>
    <property type="match status" value="1"/>
</dbReference>
<dbReference type="GO" id="GO:0006935">
    <property type="term" value="P:chemotaxis"/>
    <property type="evidence" value="ECO:0007669"/>
    <property type="project" value="InterPro"/>
</dbReference>
<evidence type="ECO:0000259" key="6">
    <source>
        <dbReference type="PROSITE" id="PS50885"/>
    </source>
</evidence>
<dbReference type="GO" id="GO:0005886">
    <property type="term" value="C:plasma membrane"/>
    <property type="evidence" value="ECO:0007669"/>
    <property type="project" value="TreeGrafter"/>
</dbReference>
<protein>
    <submittedName>
        <fullName evidence="7">HAMP domain-containing protein</fullName>
    </submittedName>
</protein>
<dbReference type="InterPro" id="IPR004089">
    <property type="entry name" value="MCPsignal_dom"/>
</dbReference>
<dbReference type="PRINTS" id="PR00260">
    <property type="entry name" value="CHEMTRNSDUCR"/>
</dbReference>
<dbReference type="Pfam" id="PF00015">
    <property type="entry name" value="MCPsignal"/>
    <property type="match status" value="1"/>
</dbReference>
<dbReference type="EMBL" id="CP046910">
    <property type="protein sequence ID" value="QGZ56863.1"/>
    <property type="molecule type" value="Genomic_DNA"/>
</dbReference>
<dbReference type="PROSITE" id="PS50111">
    <property type="entry name" value="CHEMOTAXIS_TRANSDUC_2"/>
    <property type="match status" value="1"/>
</dbReference>
<name>A0A7Z2G7Y0_9BURK</name>
<dbReference type="InterPro" id="IPR051310">
    <property type="entry name" value="MCP_chemotaxis"/>
</dbReference>
<dbReference type="Proteomes" id="UP000434209">
    <property type="component" value="Chromosome 2"/>
</dbReference>
<proteinExistence type="inferred from homology"/>
<evidence type="ECO:0000256" key="1">
    <source>
        <dbReference type="ARBA" id="ARBA00004370"/>
    </source>
</evidence>
<evidence type="ECO:0000256" key="4">
    <source>
        <dbReference type="SAM" id="Phobius"/>
    </source>
</evidence>
<dbReference type="Pfam" id="PF00672">
    <property type="entry name" value="HAMP"/>
    <property type="match status" value="1"/>
</dbReference>
<dbReference type="PROSITE" id="PS50885">
    <property type="entry name" value="HAMP"/>
    <property type="match status" value="1"/>
</dbReference>
<reference evidence="7 8" key="1">
    <citation type="submission" date="2019-12" db="EMBL/GenBank/DDBJ databases">
        <title>Paraburkholderia acidiphila 7Q-K02 sp. nov and Paraburkholderia acidisoli DHF22 sp. nov., two strains isolated from forest soil.</title>
        <authorList>
            <person name="Gao Z."/>
            <person name="Qiu L."/>
        </authorList>
    </citation>
    <scope>NUCLEOTIDE SEQUENCE [LARGE SCALE GENOMIC DNA]</scope>
    <source>
        <strain evidence="7 8">7Q-K02</strain>
    </source>
</reference>
<dbReference type="RefSeq" id="WP_158759814.1">
    <property type="nucleotide sequence ID" value="NZ_CP046910.1"/>
</dbReference>
<dbReference type="KEGG" id="pacp:FAZ97_18065"/>
<keyword evidence="4" id="KW-0472">Membrane</keyword>
<dbReference type="AlphaFoldDB" id="A0A7Z2G7Y0"/>